<feature type="non-terminal residue" evidence="3">
    <location>
        <position position="1"/>
    </location>
</feature>
<dbReference type="PROSITE" id="PS51378">
    <property type="entry name" value="INVERT_DEFENSINS"/>
    <property type="match status" value="1"/>
</dbReference>
<name>A0A0A1WT21_ZEUCU</name>
<dbReference type="EMBL" id="GBXI01012642">
    <property type="protein sequence ID" value="JAD01650.1"/>
    <property type="molecule type" value="Transcribed_RNA"/>
</dbReference>
<reference evidence="3" key="1">
    <citation type="submission" date="2014-11" db="EMBL/GenBank/DDBJ databases">
        <authorList>
            <person name="Geib S."/>
        </authorList>
    </citation>
    <scope>NUCLEOTIDE SEQUENCE</scope>
</reference>
<dbReference type="InterPro" id="IPR001542">
    <property type="entry name" value="Defensin_invertebrate/fungal"/>
</dbReference>
<keyword evidence="1" id="KW-1015">Disulfide bond</keyword>
<gene>
    <name evidence="3" type="primary">DEFA_1</name>
    <name evidence="3" type="ORF">g.10311</name>
</gene>
<accession>A0A0A1WT21</accession>
<organism evidence="3">
    <name type="scientific">Zeugodacus cucurbitae</name>
    <name type="common">Melon fruit fly</name>
    <name type="synonym">Bactrocera cucurbitae</name>
    <dbReference type="NCBI Taxonomy" id="28588"/>
    <lineage>
        <taxon>Eukaryota</taxon>
        <taxon>Metazoa</taxon>
        <taxon>Ecdysozoa</taxon>
        <taxon>Arthropoda</taxon>
        <taxon>Hexapoda</taxon>
        <taxon>Insecta</taxon>
        <taxon>Pterygota</taxon>
        <taxon>Neoptera</taxon>
        <taxon>Endopterygota</taxon>
        <taxon>Diptera</taxon>
        <taxon>Brachycera</taxon>
        <taxon>Muscomorpha</taxon>
        <taxon>Tephritoidea</taxon>
        <taxon>Tephritidae</taxon>
        <taxon>Zeugodacus</taxon>
        <taxon>Zeugodacus</taxon>
    </lineage>
</organism>
<dbReference type="Pfam" id="PF01097">
    <property type="entry name" value="Defensin_2"/>
    <property type="match status" value="1"/>
</dbReference>
<proteinExistence type="predicted"/>
<evidence type="ECO:0000259" key="2">
    <source>
        <dbReference type="PROSITE" id="PS51378"/>
    </source>
</evidence>
<dbReference type="GO" id="GO:0005576">
    <property type="term" value="C:extracellular region"/>
    <property type="evidence" value="ECO:0007669"/>
    <property type="project" value="UniProtKB-ARBA"/>
</dbReference>
<feature type="domain" description="Invertebrate defensins family profile" evidence="2">
    <location>
        <begin position="119"/>
        <end position="150"/>
    </location>
</feature>
<evidence type="ECO:0000313" key="3">
    <source>
        <dbReference type="EMBL" id="JAD01650.1"/>
    </source>
</evidence>
<dbReference type="GO" id="GO:0042742">
    <property type="term" value="P:defense response to bacterium"/>
    <property type="evidence" value="ECO:0007669"/>
    <property type="project" value="UniProtKB-ARBA"/>
</dbReference>
<dbReference type="AlphaFoldDB" id="A0A0A1WT21"/>
<protein>
    <submittedName>
        <fullName evidence="3">Defensin, isoforms B and C</fullName>
    </submittedName>
</protein>
<reference evidence="3" key="2">
    <citation type="journal article" date="2015" name="Gigascience">
        <title>Reconstructing a comprehensive transcriptome assembly of a white-pupal translocated strain of the pest fruit fly Bactrocera cucurbitae.</title>
        <authorList>
            <person name="Sim S.B."/>
            <person name="Calla B."/>
            <person name="Hall B."/>
            <person name="DeRego T."/>
            <person name="Geib S.M."/>
        </authorList>
    </citation>
    <scope>NUCLEOTIDE SEQUENCE</scope>
</reference>
<evidence type="ECO:0000256" key="1">
    <source>
        <dbReference type="ARBA" id="ARBA00023157"/>
    </source>
</evidence>
<sequence length="150" mass="16044">FSLTTNYINMKTAAIISAVLCAFLLCHSTSALHLVKSEIESAHLEQPADPRENNRDITIEGAIQSNAHIEVPETVAKDLLKALIKAFQHMKVSGEATAQGHLSTAEVEPANKVSEAQGRVSCDSGACSLYCLQIGRHGGYCSVWGACMCV</sequence>